<organism evidence="1 2">
    <name type="scientific">Entomophthora muscae</name>
    <dbReference type="NCBI Taxonomy" id="34485"/>
    <lineage>
        <taxon>Eukaryota</taxon>
        <taxon>Fungi</taxon>
        <taxon>Fungi incertae sedis</taxon>
        <taxon>Zoopagomycota</taxon>
        <taxon>Entomophthoromycotina</taxon>
        <taxon>Entomophthoromycetes</taxon>
        <taxon>Entomophthorales</taxon>
        <taxon>Entomophthoraceae</taxon>
        <taxon>Entomophthora</taxon>
    </lineage>
</organism>
<reference evidence="1" key="1">
    <citation type="submission" date="2022-04" db="EMBL/GenBank/DDBJ databases">
        <title>Genome of the entomopathogenic fungus Entomophthora muscae.</title>
        <authorList>
            <person name="Elya C."/>
            <person name="Lovett B.R."/>
            <person name="Lee E."/>
            <person name="Macias A.M."/>
            <person name="Hajek A.E."/>
            <person name="De Bivort B.L."/>
            <person name="Kasson M.T."/>
            <person name="De Fine Licht H.H."/>
            <person name="Stajich J.E."/>
        </authorList>
    </citation>
    <scope>NUCLEOTIDE SEQUENCE</scope>
    <source>
        <strain evidence="1">Berkeley</strain>
    </source>
</reference>
<sequence length="200" mass="22787">MLSFQVSQCKEWFGFFSHLGHSRVHGLTNQIYRADQPMYLEPSTFWSHGNFTQLFMDLAKRANTDLTKKCNRFWCPRQRLYYQWSGGSEISDRVACYENEQCVIQASLNSSGWSTKSWSSGLSRPVKTKPHPGYSINYHFYGPSSQAIFFNEVKMIIRMSHGSAGRAMVGLRKGLSCDLKINGKPAGVYGTFKTNLDDPI</sequence>
<proteinExistence type="predicted"/>
<protein>
    <submittedName>
        <fullName evidence="1">Uncharacterized protein</fullName>
    </submittedName>
</protein>
<gene>
    <name evidence="1" type="ORF">DSO57_1017512</name>
</gene>
<comment type="caution">
    <text evidence="1">The sequence shown here is derived from an EMBL/GenBank/DDBJ whole genome shotgun (WGS) entry which is preliminary data.</text>
</comment>
<evidence type="ECO:0000313" key="1">
    <source>
        <dbReference type="EMBL" id="KAJ9069538.1"/>
    </source>
</evidence>
<evidence type="ECO:0000313" key="2">
    <source>
        <dbReference type="Proteomes" id="UP001165960"/>
    </source>
</evidence>
<accession>A0ACC2T4K8</accession>
<keyword evidence="2" id="KW-1185">Reference proteome</keyword>
<name>A0ACC2T4K8_9FUNG</name>
<dbReference type="EMBL" id="QTSX02003624">
    <property type="protein sequence ID" value="KAJ9069538.1"/>
    <property type="molecule type" value="Genomic_DNA"/>
</dbReference>
<dbReference type="Proteomes" id="UP001165960">
    <property type="component" value="Unassembled WGS sequence"/>
</dbReference>